<reference evidence="4" key="1">
    <citation type="journal article" date="2015" name="BMC Genomics">
        <title>Genomic and transcriptomic analysis of the endophytic fungus Pestalotiopsis fici reveals its lifestyle and high potential for synthesis of natural products.</title>
        <authorList>
            <person name="Wang X."/>
            <person name="Zhang X."/>
            <person name="Liu L."/>
            <person name="Xiang M."/>
            <person name="Wang W."/>
            <person name="Sun X."/>
            <person name="Che Y."/>
            <person name="Guo L."/>
            <person name="Liu G."/>
            <person name="Guo L."/>
            <person name="Wang C."/>
            <person name="Yin W.B."/>
            <person name="Stadler M."/>
            <person name="Zhang X."/>
            <person name="Liu X."/>
        </authorList>
    </citation>
    <scope>NUCLEOTIDE SEQUENCE [LARGE SCALE GENOMIC DNA]</scope>
    <source>
        <strain evidence="4">W106-1 / CGMCC3.15140</strain>
    </source>
</reference>
<dbReference type="GeneID" id="19275275"/>
<dbReference type="HOGENOM" id="CLU_023589_0_0_1"/>
<dbReference type="PROSITE" id="PS50828">
    <property type="entry name" value="SMR"/>
    <property type="match status" value="1"/>
</dbReference>
<dbReference type="eggNOG" id="KOG2401">
    <property type="taxonomic scope" value="Eukaryota"/>
</dbReference>
<accession>W3WWH3</accession>
<dbReference type="AlphaFoldDB" id="W3WWH3"/>
<name>W3WWH3_PESFW</name>
<dbReference type="OMA" id="ELENEYC"/>
<dbReference type="Gene3D" id="3.30.1370.110">
    <property type="match status" value="1"/>
</dbReference>
<dbReference type="InParanoid" id="W3WWH3"/>
<gene>
    <name evidence="3" type="ORF">PFICI_10262</name>
</gene>
<dbReference type="STRING" id="1229662.W3WWH3"/>
<evidence type="ECO:0000313" key="3">
    <source>
        <dbReference type="EMBL" id="ETS78200.1"/>
    </source>
</evidence>
<keyword evidence="4" id="KW-1185">Reference proteome</keyword>
<dbReference type="KEGG" id="pfy:PFICI_10262"/>
<evidence type="ECO:0000259" key="2">
    <source>
        <dbReference type="PROSITE" id="PS50828"/>
    </source>
</evidence>
<dbReference type="PANTHER" id="PTHR46535">
    <property type="entry name" value="NEDD4-BINDING PROTEIN 2"/>
    <property type="match status" value="1"/>
</dbReference>
<feature type="compositionally biased region" description="Polar residues" evidence="1">
    <location>
        <begin position="216"/>
        <end position="228"/>
    </location>
</feature>
<dbReference type="SUPFAM" id="SSF160443">
    <property type="entry name" value="SMR domain-like"/>
    <property type="match status" value="1"/>
</dbReference>
<organism evidence="3 4">
    <name type="scientific">Pestalotiopsis fici (strain W106-1 / CGMCC3.15140)</name>
    <dbReference type="NCBI Taxonomy" id="1229662"/>
    <lineage>
        <taxon>Eukaryota</taxon>
        <taxon>Fungi</taxon>
        <taxon>Dikarya</taxon>
        <taxon>Ascomycota</taxon>
        <taxon>Pezizomycotina</taxon>
        <taxon>Sordariomycetes</taxon>
        <taxon>Xylariomycetidae</taxon>
        <taxon>Amphisphaeriales</taxon>
        <taxon>Sporocadaceae</taxon>
        <taxon>Pestalotiopsis</taxon>
    </lineage>
</organism>
<dbReference type="Proteomes" id="UP000030651">
    <property type="component" value="Unassembled WGS sequence"/>
</dbReference>
<feature type="compositionally biased region" description="Polar residues" evidence="1">
    <location>
        <begin position="85"/>
        <end position="123"/>
    </location>
</feature>
<dbReference type="InterPro" id="IPR002625">
    <property type="entry name" value="Smr_dom"/>
</dbReference>
<dbReference type="InterPro" id="IPR036063">
    <property type="entry name" value="Smr_dom_sf"/>
</dbReference>
<dbReference type="OrthoDB" id="4080456at2759"/>
<protein>
    <recommendedName>
        <fullName evidence="2">Smr domain-containing protein</fullName>
    </recommendedName>
</protein>
<evidence type="ECO:0000313" key="4">
    <source>
        <dbReference type="Proteomes" id="UP000030651"/>
    </source>
</evidence>
<feature type="region of interest" description="Disordered" evidence="1">
    <location>
        <begin position="204"/>
        <end position="233"/>
    </location>
</feature>
<feature type="domain" description="Smr" evidence="2">
    <location>
        <begin position="456"/>
        <end position="538"/>
    </location>
</feature>
<dbReference type="PANTHER" id="PTHR46535:SF1">
    <property type="entry name" value="NEDD4-BINDING PROTEIN 2"/>
    <property type="match status" value="1"/>
</dbReference>
<dbReference type="GO" id="GO:0004519">
    <property type="term" value="F:endonuclease activity"/>
    <property type="evidence" value="ECO:0007669"/>
    <property type="project" value="TreeGrafter"/>
</dbReference>
<sequence>MGEPLQRLINEFSSLVDEALILSLCSDFDLNIASEFQQARQALIVVSADVPLEEASGFNASGLGDRVIDINGNPQAEPSEAGTALSGSDTRSPDGVTTPSERSLPQTILSTGSSHTSFQESQGPTRFSLYDGLTFEEKEIKLREVFTELKPIDITLALRKFDGDADRAVDVLLTTSHLEQSGQRPKGIDGFYVDDEDAVLVKKKKKGKKKKPAVRGTNSPDPSAQSNLGEPATAEVHERNIRYLADRLPFSESEVEYVYCEKRQSMGAALVQILDNYIAIDGEALAKARNSASDDQGKKYPWVPVMYLTPTFCLATSRQNAEDLVQILAEYYEKPAYLRYNISYNISGPKLELVTTDSSSSKTWVAVGRKTPVSPGLYQSGVSSPASGLSLSSLDLQDKRSHSFQAASAAYRKGGLLRGAAAVYADRGRELTQDMHYARSSEAAAYVDQRSRPDHIDLHGVRVHDGVNIALGRVRQWWDSLGEERVRKAKAGFTVVTGLGRHSAGGVSQLRVNVFKALVADGWKVQVLTGEMLVTGRK</sequence>
<dbReference type="CDD" id="cd14279">
    <property type="entry name" value="CUE"/>
    <property type="match status" value="1"/>
</dbReference>
<feature type="compositionally biased region" description="Basic residues" evidence="1">
    <location>
        <begin position="204"/>
        <end position="213"/>
    </location>
</feature>
<proteinExistence type="predicted"/>
<feature type="region of interest" description="Disordered" evidence="1">
    <location>
        <begin position="70"/>
        <end position="123"/>
    </location>
</feature>
<dbReference type="GO" id="GO:0005634">
    <property type="term" value="C:nucleus"/>
    <property type="evidence" value="ECO:0007669"/>
    <property type="project" value="TreeGrafter"/>
</dbReference>
<dbReference type="InterPro" id="IPR052772">
    <property type="entry name" value="Endo/PolyKinase_Domain-Protein"/>
</dbReference>
<evidence type="ECO:0000256" key="1">
    <source>
        <dbReference type="SAM" id="MobiDB-lite"/>
    </source>
</evidence>
<dbReference type="EMBL" id="KI912115">
    <property type="protein sequence ID" value="ETS78200.1"/>
    <property type="molecule type" value="Genomic_DNA"/>
</dbReference>
<dbReference type="RefSeq" id="XP_007837034.1">
    <property type="nucleotide sequence ID" value="XM_007838843.1"/>
</dbReference>